<evidence type="ECO:0000256" key="5">
    <source>
        <dbReference type="RuleBase" id="RU367124"/>
    </source>
</evidence>
<organism evidence="6 7">
    <name type="scientific">Phytophthora megakarya</name>
    <dbReference type="NCBI Taxonomy" id="4795"/>
    <lineage>
        <taxon>Eukaryota</taxon>
        <taxon>Sar</taxon>
        <taxon>Stramenopiles</taxon>
        <taxon>Oomycota</taxon>
        <taxon>Peronosporomycetes</taxon>
        <taxon>Peronosporales</taxon>
        <taxon>Peronosporaceae</taxon>
        <taxon>Phytophthora</taxon>
    </lineage>
</organism>
<dbReference type="EMBL" id="NBNE01003593">
    <property type="protein sequence ID" value="OWZ07306.1"/>
    <property type="molecule type" value="Genomic_DNA"/>
</dbReference>
<evidence type="ECO:0000256" key="3">
    <source>
        <dbReference type="ARBA" id="ARBA00022525"/>
    </source>
</evidence>
<sequence length="376" mass="42336">MWIHYAVLLGVVVVVASTNATLLTKDLTSDHSVLVVHGGASTGRFLRIQSTTGDDEERVFGIKSIPGVNKVSNFLNNKKLAKYLKTDKEVDDVFVKLKLNSPNKNVFENPKFLKWSQYVDDFNQKNLGQEPKSMLPTLLRHYDGVQLSTMLEAATKVDSTYGVAKRLQGEQMKLWRREGVTADYLFSFYKLDVLDDGVKNLLAKPGVNIFIRYADEFNPGVQTTLFEKLRKTYSDTVLSQLLIAGMKDPNTKTLATELQAKQGAENLLVSPQLYTWVKYAERYKANNEFTAKRTLFDALRSHYSDDALVTMLRSASRVKAKRDTLYVRYVENALLDDWAKAKKPASEVLTALGVTHAKKNEVMAAYSEKVLALDGK</sequence>
<accession>A0A225VP82</accession>
<dbReference type="Proteomes" id="UP000198211">
    <property type="component" value="Unassembled WGS sequence"/>
</dbReference>
<dbReference type="InterPro" id="IPR031825">
    <property type="entry name" value="RXLR"/>
</dbReference>
<evidence type="ECO:0000313" key="7">
    <source>
        <dbReference type="Proteomes" id="UP000198211"/>
    </source>
</evidence>
<comment type="domain">
    <text evidence="5">The RxLR-dEER motif acts to carry the protein into the host cell cytoplasm through binding to cell surface phosphatidylinositol-3-phosphate.</text>
</comment>
<evidence type="ECO:0000256" key="4">
    <source>
        <dbReference type="ARBA" id="ARBA00022729"/>
    </source>
</evidence>
<keyword evidence="4 5" id="KW-0732">Signal</keyword>
<comment type="similarity">
    <text evidence="2 5">Belongs to the RxLR effector family.</text>
</comment>
<dbReference type="AlphaFoldDB" id="A0A225VP82"/>
<comment type="caution">
    <text evidence="6">The sequence shown here is derived from an EMBL/GenBank/DDBJ whole genome shotgun (WGS) entry which is preliminary data.</text>
</comment>
<feature type="chain" id="PRO_5044984114" description="RxLR effector protein" evidence="5">
    <location>
        <begin position="21"/>
        <end position="376"/>
    </location>
</feature>
<evidence type="ECO:0000313" key="6">
    <source>
        <dbReference type="EMBL" id="OWZ07306.1"/>
    </source>
</evidence>
<dbReference type="Pfam" id="PF16810">
    <property type="entry name" value="RXLR"/>
    <property type="match status" value="1"/>
</dbReference>
<keyword evidence="7" id="KW-1185">Reference proteome</keyword>
<evidence type="ECO:0000256" key="2">
    <source>
        <dbReference type="ARBA" id="ARBA00010400"/>
    </source>
</evidence>
<keyword evidence="3 5" id="KW-0964">Secreted</keyword>
<comment type="function">
    <text evidence="5">Effector that suppresses plant defense responses during pathogen infection.</text>
</comment>
<proteinExistence type="inferred from homology"/>
<gene>
    <name evidence="6" type="ORF">PHMEG_00020317</name>
</gene>
<feature type="signal peptide" evidence="5">
    <location>
        <begin position="1"/>
        <end position="20"/>
    </location>
</feature>
<name>A0A225VP82_9STRA</name>
<reference evidence="7" key="1">
    <citation type="submission" date="2017-03" db="EMBL/GenBank/DDBJ databases">
        <title>Phytopthora megakarya and P. palmivora, two closely related causual agents of cacao black pod achieved similar genome size and gene model numbers by different mechanisms.</title>
        <authorList>
            <person name="Ali S."/>
            <person name="Shao J."/>
            <person name="Larry D.J."/>
            <person name="Kronmiller B."/>
            <person name="Shen D."/>
            <person name="Strem M.D."/>
            <person name="Melnick R.L."/>
            <person name="Guiltinan M.J."/>
            <person name="Tyler B.M."/>
            <person name="Meinhardt L.W."/>
            <person name="Bailey B.A."/>
        </authorList>
    </citation>
    <scope>NUCLEOTIDE SEQUENCE [LARGE SCALE GENOMIC DNA]</scope>
    <source>
        <strain evidence="7">zdho120</strain>
    </source>
</reference>
<dbReference type="OrthoDB" id="118898at2759"/>
<comment type="subcellular location">
    <subcellularLocation>
        <location evidence="1 5">Secreted</location>
    </subcellularLocation>
</comment>
<protein>
    <recommendedName>
        <fullName evidence="5">RxLR effector protein</fullName>
    </recommendedName>
</protein>
<evidence type="ECO:0000256" key="1">
    <source>
        <dbReference type="ARBA" id="ARBA00004613"/>
    </source>
</evidence>